<dbReference type="Pfam" id="PF08123">
    <property type="entry name" value="DOT1"/>
    <property type="match status" value="1"/>
</dbReference>
<dbReference type="AlphaFoldDB" id="A0A2P4WX87"/>
<accession>A0A2P4WX87</accession>
<keyword evidence="1" id="KW-0156">Chromatin regulator</keyword>
<gene>
    <name evidence="3" type="ORF">PHPALM_37503</name>
</gene>
<dbReference type="Proteomes" id="UP000237271">
    <property type="component" value="Unassembled WGS sequence"/>
</dbReference>
<keyword evidence="1" id="KW-0489">Methyltransferase</keyword>
<dbReference type="GO" id="GO:0005634">
    <property type="term" value="C:nucleus"/>
    <property type="evidence" value="ECO:0007669"/>
    <property type="project" value="UniProtKB-SubCell"/>
</dbReference>
<name>A0A2P4WX87_9STRA</name>
<dbReference type="OrthoDB" id="113908at2759"/>
<protein>
    <recommendedName>
        <fullName evidence="1">Histone-lysine N-methyltransferase, H3 lysine-79 specific</fullName>
        <ecNumber evidence="1">2.1.1.360</ecNumber>
    </recommendedName>
    <alternativeName>
        <fullName evidence="1">Histone H3-K79 methyltransferase</fullName>
    </alternativeName>
</protein>
<keyword evidence="4" id="KW-1185">Reference proteome</keyword>
<dbReference type="InterPro" id="IPR025789">
    <property type="entry name" value="DOT1_dom"/>
</dbReference>
<organism evidence="3 4">
    <name type="scientific">Phytophthora palmivora</name>
    <dbReference type="NCBI Taxonomy" id="4796"/>
    <lineage>
        <taxon>Eukaryota</taxon>
        <taxon>Sar</taxon>
        <taxon>Stramenopiles</taxon>
        <taxon>Oomycota</taxon>
        <taxon>Peronosporomycetes</taxon>
        <taxon>Peronosporales</taxon>
        <taxon>Peronosporaceae</taxon>
        <taxon>Phytophthora</taxon>
    </lineage>
</organism>
<dbReference type="SUPFAM" id="SSF53335">
    <property type="entry name" value="S-adenosyl-L-methionine-dependent methyltransferases"/>
    <property type="match status" value="1"/>
</dbReference>
<evidence type="ECO:0000256" key="1">
    <source>
        <dbReference type="RuleBase" id="RU271113"/>
    </source>
</evidence>
<sequence>MFLDIGSGVGNIVAQVVLSIGVYKALGIELRSDIYHLGMDMMMKSAFTGRLVERAQFFCQDVSKLRISYTPPFADATIVYWNNVLFDPSVIEFVKNELCGMFMHKFLPETPRTVPRSLLCIVRIDKKVDVPCSWKAKLQRMFVYRAKDFE</sequence>
<comment type="catalytic activity">
    <reaction evidence="1">
        <text>L-lysyl(79)-[histone H3] + 3 S-adenosyl-L-methionine = N(6),N(6),N(6)-trimethyl-L-lysyl(79)-[histone H3] + 3 S-adenosyl-L-homocysteine + 3 H(+)</text>
        <dbReference type="Rhea" id="RHEA:60328"/>
        <dbReference type="Rhea" id="RHEA-COMP:15549"/>
        <dbReference type="Rhea" id="RHEA-COMP:15552"/>
        <dbReference type="ChEBI" id="CHEBI:15378"/>
        <dbReference type="ChEBI" id="CHEBI:29969"/>
        <dbReference type="ChEBI" id="CHEBI:57856"/>
        <dbReference type="ChEBI" id="CHEBI:59789"/>
        <dbReference type="ChEBI" id="CHEBI:61961"/>
        <dbReference type="EC" id="2.1.1.360"/>
    </reaction>
</comment>
<comment type="function">
    <text evidence="1">Histone methyltransferase that specifically trimethylates histone H3 to form H3K79me3. This methylation is required for telomere silencing and for the pachytene checkpoint during the meiotic cell cycle by allowing the recruitment of RAD9 to double strand breaks. Nucleosomes are preferred as substrate compared to free histone.</text>
</comment>
<reference evidence="3 4" key="1">
    <citation type="journal article" date="2017" name="Genome Biol. Evol.">
        <title>Phytophthora megakarya and P. palmivora, closely related causal agents of cacao black pod rot, underwent increases in genome sizes and gene numbers by different mechanisms.</title>
        <authorList>
            <person name="Ali S.S."/>
            <person name="Shao J."/>
            <person name="Lary D.J."/>
            <person name="Kronmiller B."/>
            <person name="Shen D."/>
            <person name="Strem M.D."/>
            <person name="Amoako-Attah I."/>
            <person name="Akrofi A.Y."/>
            <person name="Begoude B.A."/>
            <person name="Ten Hoopen G.M."/>
            <person name="Coulibaly K."/>
            <person name="Kebe B.I."/>
            <person name="Melnick R.L."/>
            <person name="Guiltinan M.J."/>
            <person name="Tyler B.M."/>
            <person name="Meinhardt L.W."/>
            <person name="Bailey B.A."/>
        </authorList>
    </citation>
    <scope>NUCLEOTIDE SEQUENCE [LARGE SCALE GENOMIC DNA]</scope>
    <source>
        <strain evidence="4">sbr112.9</strain>
    </source>
</reference>
<dbReference type="GO" id="GO:0140956">
    <property type="term" value="F:histone H3K79 trimethyltransferase activity"/>
    <property type="evidence" value="ECO:0007669"/>
    <property type="project" value="UniProtKB-EC"/>
</dbReference>
<feature type="domain" description="DOT1" evidence="2">
    <location>
        <begin position="1"/>
        <end position="150"/>
    </location>
</feature>
<dbReference type="EC" id="2.1.1.360" evidence="1"/>
<keyword evidence="1" id="KW-0808">Transferase</keyword>
<comment type="similarity">
    <text evidence="1">Belongs to the class I-like SAM-binding methyltransferase superfamily. DOT1 family.</text>
</comment>
<comment type="subcellular location">
    <subcellularLocation>
        <location evidence="1">Nucleus</location>
    </subcellularLocation>
</comment>
<dbReference type="Gene3D" id="3.40.50.150">
    <property type="entry name" value="Vaccinia Virus protein VP39"/>
    <property type="match status" value="1"/>
</dbReference>
<comment type="miscellaneous">
    <text evidence="1">In contrast to other lysine histone methyltransferases, it does not contain a SET domain, suggesting the existence of another mechanism for methylation of lysine residues of histones.</text>
</comment>
<dbReference type="InterPro" id="IPR029063">
    <property type="entry name" value="SAM-dependent_MTases_sf"/>
</dbReference>
<evidence type="ECO:0000313" key="4">
    <source>
        <dbReference type="Proteomes" id="UP000237271"/>
    </source>
</evidence>
<dbReference type="GO" id="GO:0032259">
    <property type="term" value="P:methylation"/>
    <property type="evidence" value="ECO:0007669"/>
    <property type="project" value="UniProtKB-KW"/>
</dbReference>
<evidence type="ECO:0000259" key="2">
    <source>
        <dbReference type="PROSITE" id="PS51569"/>
    </source>
</evidence>
<keyword evidence="1" id="KW-0949">S-adenosyl-L-methionine</keyword>
<comment type="caution">
    <text evidence="3">The sequence shown here is derived from an EMBL/GenBank/DDBJ whole genome shotgun (WGS) entry which is preliminary data.</text>
</comment>
<evidence type="ECO:0000313" key="3">
    <source>
        <dbReference type="EMBL" id="POM57923.1"/>
    </source>
</evidence>
<keyword evidence="1" id="KW-0539">Nucleus</keyword>
<dbReference type="EMBL" id="NCKW01020445">
    <property type="protein sequence ID" value="POM57923.1"/>
    <property type="molecule type" value="Genomic_DNA"/>
</dbReference>
<proteinExistence type="inferred from homology"/>
<dbReference type="PROSITE" id="PS51569">
    <property type="entry name" value="DOT1"/>
    <property type="match status" value="1"/>
</dbReference>